<dbReference type="PANTHER" id="PTHR39583:SF2">
    <property type="entry name" value="TYPE II SECRETION SYSTEM PROTEIN J"/>
    <property type="match status" value="1"/>
</dbReference>
<dbReference type="Pfam" id="PF11612">
    <property type="entry name" value="T2SSJ"/>
    <property type="match status" value="1"/>
</dbReference>
<evidence type="ECO:0000256" key="1">
    <source>
        <dbReference type="ARBA" id="ARBA00004377"/>
    </source>
</evidence>
<dbReference type="OrthoDB" id="9794345at2"/>
<name>A0A9X8ENN3_PSEPU</name>
<keyword evidence="4" id="KW-1003">Cell membrane</keyword>
<dbReference type="InterPro" id="IPR012902">
    <property type="entry name" value="N_methyl_site"/>
</dbReference>
<evidence type="ECO:0000256" key="6">
    <source>
        <dbReference type="ARBA" id="ARBA00022519"/>
    </source>
</evidence>
<evidence type="ECO:0000313" key="11">
    <source>
        <dbReference type="EMBL" id="ROQ53189.1"/>
    </source>
</evidence>
<evidence type="ECO:0000256" key="5">
    <source>
        <dbReference type="ARBA" id="ARBA00022481"/>
    </source>
</evidence>
<dbReference type="InterPro" id="IPR010055">
    <property type="entry name" value="T2SS_protein-GspJ"/>
</dbReference>
<evidence type="ECO:0000256" key="7">
    <source>
        <dbReference type="ARBA" id="ARBA00022692"/>
    </source>
</evidence>
<sequence length="203" mass="22559">MRRHPQGGFTLIEVMVAILLMAIVSLVAWRGLDSVSRADRHVKDSTEQARALLRVFNQLERDLALRASSELVEPVLAGMDPPSEKPLPAVRVQASDGRPARLELIRSSAADDGLMRVRWWLQGGTLYRAAAPARDRFPLPAPAGRVAVLEDVAEFNLRVWEPGKGWRHLTGEARDNPPGLEIELLRQSAQGPQRYRQVLGPLN</sequence>
<keyword evidence="6" id="KW-0997">Cell inner membrane</keyword>
<dbReference type="InterPro" id="IPR045584">
    <property type="entry name" value="Pilin-like"/>
</dbReference>
<dbReference type="NCBIfam" id="TIGR02532">
    <property type="entry name" value="IV_pilin_GFxxxE"/>
    <property type="match status" value="1"/>
</dbReference>
<organism evidence="11 12">
    <name type="scientific">Pseudomonas putida</name>
    <name type="common">Arthrobacter siderocapsulatus</name>
    <dbReference type="NCBI Taxonomy" id="303"/>
    <lineage>
        <taxon>Bacteria</taxon>
        <taxon>Pseudomonadati</taxon>
        <taxon>Pseudomonadota</taxon>
        <taxon>Gammaproteobacteria</taxon>
        <taxon>Pseudomonadales</taxon>
        <taxon>Pseudomonadaceae</taxon>
        <taxon>Pseudomonas</taxon>
    </lineage>
</organism>
<comment type="caution">
    <text evidence="11">The sequence shown here is derived from an EMBL/GenBank/DDBJ whole genome shotgun (WGS) entry which is preliminary data.</text>
</comment>
<dbReference type="AlphaFoldDB" id="A0A9X8ENN3"/>
<evidence type="ECO:0000256" key="9">
    <source>
        <dbReference type="ARBA" id="ARBA00023136"/>
    </source>
</evidence>
<protein>
    <recommendedName>
        <fullName evidence="3">Type II secretion system protein J</fullName>
    </recommendedName>
</protein>
<keyword evidence="7 10" id="KW-0812">Transmembrane</keyword>
<feature type="transmembrane region" description="Helical" evidence="10">
    <location>
        <begin position="12"/>
        <end position="32"/>
    </location>
</feature>
<gene>
    <name evidence="11" type="ORF">EDF85_0942</name>
</gene>
<dbReference type="GO" id="GO:0005886">
    <property type="term" value="C:plasma membrane"/>
    <property type="evidence" value="ECO:0007669"/>
    <property type="project" value="UniProtKB-SubCell"/>
</dbReference>
<dbReference type="SUPFAM" id="SSF54523">
    <property type="entry name" value="Pili subunits"/>
    <property type="match status" value="2"/>
</dbReference>
<evidence type="ECO:0000256" key="3">
    <source>
        <dbReference type="ARBA" id="ARBA00021539"/>
    </source>
</evidence>
<evidence type="ECO:0000256" key="2">
    <source>
        <dbReference type="ARBA" id="ARBA00011084"/>
    </source>
</evidence>
<evidence type="ECO:0000256" key="8">
    <source>
        <dbReference type="ARBA" id="ARBA00022989"/>
    </source>
</evidence>
<dbReference type="Proteomes" id="UP000269115">
    <property type="component" value="Unassembled WGS sequence"/>
</dbReference>
<dbReference type="Pfam" id="PF07963">
    <property type="entry name" value="N_methyl"/>
    <property type="match status" value="1"/>
</dbReference>
<keyword evidence="9 10" id="KW-0472">Membrane</keyword>
<reference evidence="11 12" key="1">
    <citation type="submission" date="2018-11" db="EMBL/GenBank/DDBJ databases">
        <title>Genomic analyses of the natural microbiome of Caenorhabditis elegans.</title>
        <authorList>
            <person name="Samuel B."/>
        </authorList>
    </citation>
    <scope>NUCLEOTIDE SEQUENCE [LARGE SCALE GENOMIC DNA]</scope>
    <source>
        <strain evidence="11 12">BIGb0473</strain>
    </source>
</reference>
<dbReference type="PROSITE" id="PS00409">
    <property type="entry name" value="PROKAR_NTER_METHYL"/>
    <property type="match status" value="1"/>
</dbReference>
<keyword evidence="5" id="KW-0488">Methylation</keyword>
<dbReference type="GO" id="GO:0015628">
    <property type="term" value="P:protein secretion by the type II secretion system"/>
    <property type="evidence" value="ECO:0007669"/>
    <property type="project" value="InterPro"/>
</dbReference>
<dbReference type="PANTHER" id="PTHR39583">
    <property type="entry name" value="TYPE II SECRETION SYSTEM PROTEIN J-RELATED"/>
    <property type="match status" value="1"/>
</dbReference>
<comment type="subcellular location">
    <subcellularLocation>
        <location evidence="1">Cell inner membrane</location>
        <topology evidence="1">Single-pass membrane protein</topology>
    </subcellularLocation>
</comment>
<dbReference type="EMBL" id="RJUR01000011">
    <property type="protein sequence ID" value="ROQ53189.1"/>
    <property type="molecule type" value="Genomic_DNA"/>
</dbReference>
<dbReference type="GO" id="GO:0015627">
    <property type="term" value="C:type II protein secretion system complex"/>
    <property type="evidence" value="ECO:0007669"/>
    <property type="project" value="InterPro"/>
</dbReference>
<dbReference type="RefSeq" id="WP_043860349.1">
    <property type="nucleotide sequence ID" value="NZ_RJUR01000011.1"/>
</dbReference>
<proteinExistence type="inferred from homology"/>
<comment type="similarity">
    <text evidence="2">Belongs to the GSP J family.</text>
</comment>
<evidence type="ECO:0000256" key="4">
    <source>
        <dbReference type="ARBA" id="ARBA00022475"/>
    </source>
</evidence>
<accession>A0A9X8ENN3</accession>
<dbReference type="InterPro" id="IPR051621">
    <property type="entry name" value="T2SS_protein_J"/>
</dbReference>
<evidence type="ECO:0000256" key="10">
    <source>
        <dbReference type="SAM" id="Phobius"/>
    </source>
</evidence>
<evidence type="ECO:0000313" key="12">
    <source>
        <dbReference type="Proteomes" id="UP000269115"/>
    </source>
</evidence>
<keyword evidence="8 10" id="KW-1133">Transmembrane helix</keyword>